<dbReference type="EMBL" id="CM000882">
    <property type="protein sequence ID" value="PNT67108.1"/>
    <property type="molecule type" value="Genomic_DNA"/>
</dbReference>
<organism evidence="3">
    <name type="scientific">Brachypodium distachyon</name>
    <name type="common">Purple false brome</name>
    <name type="synonym">Trachynia distachya</name>
    <dbReference type="NCBI Taxonomy" id="15368"/>
    <lineage>
        <taxon>Eukaryota</taxon>
        <taxon>Viridiplantae</taxon>
        <taxon>Streptophyta</taxon>
        <taxon>Embryophyta</taxon>
        <taxon>Tracheophyta</taxon>
        <taxon>Spermatophyta</taxon>
        <taxon>Magnoliopsida</taxon>
        <taxon>Liliopsida</taxon>
        <taxon>Poales</taxon>
        <taxon>Poaceae</taxon>
        <taxon>BOP clade</taxon>
        <taxon>Pooideae</taxon>
        <taxon>Stipodae</taxon>
        <taxon>Brachypodieae</taxon>
        <taxon>Brachypodium</taxon>
    </lineage>
</organism>
<gene>
    <name evidence="3" type="ORF">BRADI_3g21042v3</name>
</gene>
<evidence type="ECO:0000256" key="2">
    <source>
        <dbReference type="RuleBase" id="RU368095"/>
    </source>
</evidence>
<keyword evidence="2" id="KW-0949">S-adenosyl-L-methionine</keyword>
<protein>
    <recommendedName>
        <fullName evidence="2">Nicotianamine synthase</fullName>
        <ecNumber evidence="2">2.5.1.43</ecNumber>
    </recommendedName>
</protein>
<evidence type="ECO:0000313" key="4">
    <source>
        <dbReference type="EnsemblPlants" id="PNT67108"/>
    </source>
</evidence>
<keyword evidence="5" id="KW-1185">Reference proteome</keyword>
<dbReference type="Proteomes" id="UP000008810">
    <property type="component" value="Chromosome 3"/>
</dbReference>
<dbReference type="Gramene" id="PNT67108">
    <property type="protein sequence ID" value="PNT67108"/>
    <property type="gene ID" value="BRADI_3g21042v3"/>
</dbReference>
<evidence type="ECO:0000313" key="3">
    <source>
        <dbReference type="EMBL" id="PNT67108.1"/>
    </source>
</evidence>
<accession>A0A2K2CYK0</accession>
<dbReference type="Gene3D" id="3.40.50.150">
    <property type="entry name" value="Vaccinia Virus protein VP39"/>
    <property type="match status" value="1"/>
</dbReference>
<dbReference type="GO" id="GO:0030410">
    <property type="term" value="F:nicotianamine synthase activity"/>
    <property type="evidence" value="ECO:0007669"/>
    <property type="project" value="UniProtKB-UniRule"/>
</dbReference>
<dbReference type="InterPro" id="IPR029063">
    <property type="entry name" value="SAM-dependent_MTases_sf"/>
</dbReference>
<sequence length="151" mass="16938">MDECTCMFRAFAFVLYFKKKKLSTVRYLASDMEAENQEEVAALVEKISALHAAISKLPSLSPCPEVDALFTELVTTCVPASPVNVIKLGPEAQEMREELIRLCSAAEGHLETHYSDILAALDNQLLLDNLHRFQYYQSYVNLSKLEHGLLA</sequence>
<reference evidence="3" key="2">
    <citation type="submission" date="2017-06" db="EMBL/GenBank/DDBJ databases">
        <title>WGS assembly of Brachypodium distachyon.</title>
        <authorList>
            <consortium name="The International Brachypodium Initiative"/>
            <person name="Lucas S."/>
            <person name="Harmon-Smith M."/>
            <person name="Lail K."/>
            <person name="Tice H."/>
            <person name="Grimwood J."/>
            <person name="Bruce D."/>
            <person name="Barry K."/>
            <person name="Shu S."/>
            <person name="Lindquist E."/>
            <person name="Wang M."/>
            <person name="Pitluck S."/>
            <person name="Vogel J.P."/>
            <person name="Garvin D.F."/>
            <person name="Mockler T.C."/>
            <person name="Schmutz J."/>
            <person name="Rokhsar D."/>
            <person name="Bevan M.W."/>
        </authorList>
    </citation>
    <scope>NUCLEOTIDE SEQUENCE</scope>
    <source>
        <strain evidence="3">Bd21</strain>
    </source>
</reference>
<reference evidence="3 4" key="1">
    <citation type="journal article" date="2010" name="Nature">
        <title>Genome sequencing and analysis of the model grass Brachypodium distachyon.</title>
        <authorList>
            <consortium name="International Brachypodium Initiative"/>
        </authorList>
    </citation>
    <scope>NUCLEOTIDE SEQUENCE [LARGE SCALE GENOMIC DNA]</scope>
    <source>
        <strain evidence="3 4">Bd21</strain>
    </source>
</reference>
<evidence type="ECO:0000256" key="1">
    <source>
        <dbReference type="ARBA" id="ARBA00007009"/>
    </source>
</evidence>
<comment type="function">
    <text evidence="2">Synthesizes nicotianamine, a polyamine which serves as a sensor for the physiological iron status within the plant, and/or might be involved in the transport of iron.</text>
</comment>
<proteinExistence type="inferred from homology"/>
<dbReference type="GO" id="GO:0030418">
    <property type="term" value="P:nicotianamine biosynthetic process"/>
    <property type="evidence" value="ECO:0007669"/>
    <property type="project" value="UniProtKB-UniRule"/>
</dbReference>
<comment type="catalytic activity">
    <reaction evidence="2">
        <text>3 S-adenosyl-L-methionine = nicotianamine + 3 S-methyl-5'-thioadenosine + 3 H(+)</text>
        <dbReference type="Rhea" id="RHEA:16481"/>
        <dbReference type="ChEBI" id="CHEBI:15378"/>
        <dbReference type="ChEBI" id="CHEBI:17509"/>
        <dbReference type="ChEBI" id="CHEBI:58249"/>
        <dbReference type="ChEBI" id="CHEBI:59789"/>
        <dbReference type="EC" id="2.5.1.43"/>
    </reaction>
</comment>
<comment type="similarity">
    <text evidence="1 2">Belongs to the nicotianamine synthase (NAS)-like family.</text>
</comment>
<dbReference type="InParanoid" id="A0A2K2CYK0"/>
<dbReference type="PANTHER" id="PTHR32266:SF21">
    <property type="entry name" value="NICOTIANAMINE SYNTHASE"/>
    <property type="match status" value="1"/>
</dbReference>
<dbReference type="PROSITE" id="PS51142">
    <property type="entry name" value="NAS"/>
    <property type="match status" value="1"/>
</dbReference>
<dbReference type="EnsemblPlants" id="PNT67108">
    <property type="protein sequence ID" value="PNT67108"/>
    <property type="gene ID" value="BRADI_3g21042v3"/>
</dbReference>
<evidence type="ECO:0000313" key="5">
    <source>
        <dbReference type="Proteomes" id="UP000008810"/>
    </source>
</evidence>
<dbReference type="EC" id="2.5.1.43" evidence="2"/>
<dbReference type="Pfam" id="PF03059">
    <property type="entry name" value="NAS"/>
    <property type="match status" value="1"/>
</dbReference>
<dbReference type="PANTHER" id="PTHR32266">
    <property type="entry name" value="NICOTIANAMINE SYNTHASE 3"/>
    <property type="match status" value="1"/>
</dbReference>
<dbReference type="AlphaFoldDB" id="A0A2K2CYK0"/>
<dbReference type="InterPro" id="IPR004298">
    <property type="entry name" value="Nicotian_synth"/>
</dbReference>
<dbReference type="OrthoDB" id="1734387at2759"/>
<name>A0A2K2CYK0_BRADI</name>
<reference evidence="4" key="3">
    <citation type="submission" date="2018-08" db="UniProtKB">
        <authorList>
            <consortium name="EnsemblPlants"/>
        </authorList>
    </citation>
    <scope>IDENTIFICATION</scope>
    <source>
        <strain evidence="4">cv. Bd21</strain>
    </source>
</reference>
<keyword evidence="2" id="KW-0808">Transferase</keyword>